<dbReference type="Proteomes" id="UP000050554">
    <property type="component" value="Unassembled WGS sequence"/>
</dbReference>
<dbReference type="InterPro" id="IPR049002">
    <property type="entry name" value="Stv"/>
</dbReference>
<name>A0A0P9Z0V1_PSESI</name>
<dbReference type="AlphaFoldDB" id="A0A0P9Z0V1"/>
<feature type="domain" description="Dermonecrotic toxin N-terminal" evidence="2">
    <location>
        <begin position="74"/>
        <end position="287"/>
    </location>
</feature>
<feature type="domain" description="Putative adhesin Stv" evidence="3">
    <location>
        <begin position="889"/>
        <end position="1054"/>
    </location>
</feature>
<proteinExistence type="predicted"/>
<dbReference type="InterPro" id="IPR046673">
    <property type="entry name" value="ToxA_N"/>
</dbReference>
<evidence type="ECO:0000259" key="3">
    <source>
        <dbReference type="Pfam" id="PF21527"/>
    </source>
</evidence>
<dbReference type="EMBL" id="LJRF01000212">
    <property type="protein sequence ID" value="KPY42462.1"/>
    <property type="molecule type" value="Genomic_DNA"/>
</dbReference>
<protein>
    <submittedName>
        <fullName evidence="4">Uncharacterized protein</fullName>
    </submittedName>
</protein>
<feature type="domain" description="Dermonecrotic toxin N-terminal" evidence="2">
    <location>
        <begin position="385"/>
        <end position="642"/>
    </location>
</feature>
<organism evidence="4 5">
    <name type="scientific">Pseudomonas syringae pv. ribicola</name>
    <dbReference type="NCBI Taxonomy" id="55398"/>
    <lineage>
        <taxon>Bacteria</taxon>
        <taxon>Pseudomonadati</taxon>
        <taxon>Pseudomonadota</taxon>
        <taxon>Gammaproteobacteria</taxon>
        <taxon>Pseudomonadales</taxon>
        <taxon>Pseudomonadaceae</taxon>
        <taxon>Pseudomonas</taxon>
    </lineage>
</organism>
<feature type="compositionally biased region" description="Low complexity" evidence="1">
    <location>
        <begin position="13"/>
        <end position="26"/>
    </location>
</feature>
<comment type="caution">
    <text evidence="4">The sequence shown here is derived from an EMBL/GenBank/DDBJ whole genome shotgun (WGS) entry which is preliminary data.</text>
</comment>
<dbReference type="Pfam" id="PF21527">
    <property type="entry name" value="Stv"/>
    <property type="match status" value="1"/>
</dbReference>
<evidence type="ECO:0000256" key="1">
    <source>
        <dbReference type="SAM" id="MobiDB-lite"/>
    </source>
</evidence>
<accession>A0A0P9Z0V1</accession>
<feature type="region of interest" description="Disordered" evidence="1">
    <location>
        <begin position="1"/>
        <end position="36"/>
    </location>
</feature>
<evidence type="ECO:0000313" key="5">
    <source>
        <dbReference type="Proteomes" id="UP000050554"/>
    </source>
</evidence>
<evidence type="ECO:0000313" key="4">
    <source>
        <dbReference type="EMBL" id="KPY42462.1"/>
    </source>
</evidence>
<evidence type="ECO:0000259" key="2">
    <source>
        <dbReference type="Pfam" id="PF20178"/>
    </source>
</evidence>
<reference evidence="4 5" key="1">
    <citation type="submission" date="2015-09" db="EMBL/GenBank/DDBJ databases">
        <title>Genome announcement of multiple Pseudomonas syringae strains.</title>
        <authorList>
            <person name="Thakur S."/>
            <person name="Wang P.W."/>
            <person name="Gong Y."/>
            <person name="Weir B.S."/>
            <person name="Guttman D.S."/>
        </authorList>
    </citation>
    <scope>NUCLEOTIDE SEQUENCE [LARGE SCALE GENOMIC DNA]</scope>
    <source>
        <strain evidence="4 5">ICMP3882</strain>
    </source>
</reference>
<sequence length="1081" mass="120324">MTAPHIPFTHDTPLLASAPSAEPPAATDQPPATSDSNAAIEQRLKALRNSSGFALIANSPLLLKACQLDMDAPPSRRQYLREQLAMLLQERTGQTLDPDQLHVTFINETHPAVHDDGREDDHLRLSLTELALVSFDPRHYIALGKSTLEDKPLSDTAPALKAQDMFNLIADAPWTRDYAVALETFWSRHTENYRVLSRLGFLDTLARQYARGQISRYGYFLTLDALGLKDFPTDLSLLEQRANGETVEVRMLTFNGDPVAGLFQVSSTLTSHCFIHVLDNRGTVIEYISSDPAHMTGKLLAALNDAGVYAFASYRLERSEKTVASVGLKRVEGDVFAELTDAQALLAEELLSDERYDRFDLLRPVTRSLTLASGADLWQSQPSILKQLPEPSTLAKRLMSGYLRDQHGLQHDPDHVFLMYRRGTSTTPLGDARTPAVHVHTPHEKPISLSEALVTQYRVQTPLGYIDHGGKTVVFLDTTRQGQWAVDTELAVDPYAVEEHIRTIDFLALMTERIDTFWGQEKAGIEQAFQSTFIHQALIALKLGRVTRAGFDLVVASLSNHDDLRWHDLGFYVQGSVIDGMHTQYTGLLLLEHSGKQKVLYQAGHPKAFIECADEDALNAYLVVATADSQWREAVLRHVPVRHHQRLGYLFKLWGGVKAPNPPVSILRPWTDQIYNPDTYKAMQHVLCKRPMDGSPFAFLHRMLKQNALMDAEDRIVTSGQVTLKEWTDRLEQLQLLLAPMSILLTPALIASLATEIGIVSLNIASAHLPGGRQTEKNQALLALLSLGLMHLGPRTPKLLRSMNRLIKPSRQATRVIPPLPDASRVISVKRSQWMSRQPTRLETFFHTQALLKRWTLVGKPHLGGVPVHAWKLGRRFLLWTSDKGQARTLVVSTHGHYLPWTSNVKIPNGTELRTYAPHGYELVDPFLHNIVSRRTLPFAASSAAGNTPLTLGPSLAPLTITDKLMAGTSLPGRFKNYTLSKFQTLHNEPYGDIANIVRNANASPLLGHLPPTPMDVLTVRNRFGMPSPTLSNLFDTLSAQGIHYDKILLVHCRCAAIASVLQRAPVYKAPTVKPTIVKMP</sequence>
<dbReference type="Pfam" id="PF20178">
    <property type="entry name" value="ToxA_N"/>
    <property type="match status" value="2"/>
</dbReference>
<dbReference type="PATRIC" id="fig|55398.3.peg.4340"/>
<gene>
    <name evidence="4" type="ORF">ALO47_03458</name>
</gene>
<dbReference type="RefSeq" id="WP_004881227.1">
    <property type="nucleotide sequence ID" value="NZ_LJRF01000212.1"/>
</dbReference>